<feature type="transmembrane region" description="Helical" evidence="11">
    <location>
        <begin position="205"/>
        <end position="230"/>
    </location>
</feature>
<dbReference type="InterPro" id="IPR036890">
    <property type="entry name" value="HATPase_C_sf"/>
</dbReference>
<dbReference type="SMART" id="SM00448">
    <property type="entry name" value="REC"/>
    <property type="match status" value="1"/>
</dbReference>
<keyword evidence="11" id="KW-1133">Transmembrane helix</keyword>
<dbReference type="SUPFAM" id="SSF52172">
    <property type="entry name" value="CheY-like"/>
    <property type="match status" value="1"/>
</dbReference>
<dbReference type="InterPro" id="IPR010559">
    <property type="entry name" value="Sig_transdc_His_kin_internal"/>
</dbReference>
<dbReference type="SMART" id="SM00387">
    <property type="entry name" value="HATPase_c"/>
    <property type="match status" value="2"/>
</dbReference>
<dbReference type="InterPro" id="IPR005467">
    <property type="entry name" value="His_kinase_dom"/>
</dbReference>
<evidence type="ECO:0000256" key="11">
    <source>
        <dbReference type="SAM" id="Phobius"/>
    </source>
</evidence>
<evidence type="ECO:0000256" key="3">
    <source>
        <dbReference type="ARBA" id="ARBA00022553"/>
    </source>
</evidence>
<evidence type="ECO:0000256" key="8">
    <source>
        <dbReference type="ARBA" id="ARBA00023012"/>
    </source>
</evidence>
<dbReference type="Pfam" id="PF00512">
    <property type="entry name" value="HisKA"/>
    <property type="match status" value="1"/>
</dbReference>
<evidence type="ECO:0000259" key="13">
    <source>
        <dbReference type="PROSITE" id="PS50110"/>
    </source>
</evidence>
<evidence type="ECO:0000256" key="10">
    <source>
        <dbReference type="SAM" id="MobiDB-lite"/>
    </source>
</evidence>
<dbReference type="Gene3D" id="3.30.565.10">
    <property type="entry name" value="Histidine kinase-like ATPase, C-terminal domain"/>
    <property type="match status" value="2"/>
</dbReference>
<dbReference type="InterPro" id="IPR011623">
    <property type="entry name" value="7TMR_DISM_rcpt_extracell_dom1"/>
</dbReference>
<dbReference type="GO" id="GO:0000155">
    <property type="term" value="F:phosphorelay sensor kinase activity"/>
    <property type="evidence" value="ECO:0007669"/>
    <property type="project" value="InterPro"/>
</dbReference>
<dbReference type="InterPro" id="IPR001789">
    <property type="entry name" value="Sig_transdc_resp-reg_receiver"/>
</dbReference>
<keyword evidence="8" id="KW-0902">Two-component regulatory system</keyword>
<reference evidence="14 15" key="1">
    <citation type="submission" date="2018-05" db="EMBL/GenBank/DDBJ databases">
        <title>Paenibacillus flagellatus sp. nov., isolated from selenium mineral soil.</title>
        <authorList>
            <person name="Dai X."/>
        </authorList>
    </citation>
    <scope>NUCLEOTIDE SEQUENCE [LARGE SCALE GENOMIC DNA]</scope>
    <source>
        <strain evidence="14 15">DXL2</strain>
    </source>
</reference>
<feature type="transmembrane region" description="Helical" evidence="11">
    <location>
        <begin position="360"/>
        <end position="379"/>
    </location>
</feature>
<dbReference type="OrthoDB" id="9809348at2"/>
<dbReference type="SUPFAM" id="SSF55874">
    <property type="entry name" value="ATPase domain of HSP90 chaperone/DNA topoisomerase II/histidine kinase"/>
    <property type="match status" value="2"/>
</dbReference>
<feature type="transmembrane region" description="Helical" evidence="11">
    <location>
        <begin position="332"/>
        <end position="353"/>
    </location>
</feature>
<feature type="domain" description="Histidine kinase" evidence="12">
    <location>
        <begin position="932"/>
        <end position="1030"/>
    </location>
</feature>
<dbReference type="InterPro" id="IPR004358">
    <property type="entry name" value="Sig_transdc_His_kin-like_C"/>
</dbReference>
<sequence length="1030" mass="113745">MTKRRAFLTVLFFFAALIVVRLVWVDLLAPPNHPHAVRGVLDLRGWDVKSGPAITLNGEWEFYPNALIGQTEGAPAPSGDGSTLIRVPGKWNRSMNPEPSAYGYGSYRLRVQVDADPETTYGIRMPIVRSASELYVNGRLVANQGEPAADKERYTARNVPYSAYFTADSGVIEIVVQVANYDNGKRGGITETVKFGNAEAVNRDVWVSVILQLIVVVVLSMHAVYAIVLYALGARQTALFVFFSLVVCAMVMTLTDDDKLLMVWLPFIDYGWSIKLQLLSVVGVGANLLLFARHLMPEYARLRWFRWLLIGCAAEAASVVLLPIRITLQALIVYFGSLIVITLVFLALTLRIAVTKDKDALFLSLGLTAVFASVLGGMYKATLEAGYYPVDLVVAFVAFATFWFRRYFRASSEAHKLAEELQRADKLKDDFLANTSHELRNPLHGMINIAQSVLDSGIPDPNRHKESMELLISVGKRMSFLLNDLLDLKVLQDERIRLHTGAVRVQSVATGVIDMLRFMTAGKPIRIVQSIPDGFPAVVADENRLAQILFNLLHNAVKFTNEGTVAIRAELEDGRAVVVVEDTGIGMDAETARTAFVRYGQGDTGAAGAGGLGLGLSICQQLVELHGGELTADSVPGKGSAFRFPLPLAAEEDRLRDGTPPVWPPSAETAAAAVAAPAERKGGPDAPDATEPSEAPDMPDADRPRVLVVDDDPVNLHIIRRLLPPNRYRVTTAGGAQEALAMLDGREWDLVVSDVMMPHMSGYELTRAVRERYGMSELPVLLLTARNRPEDIDAGFRSGANDYVTKPVDAKELRARAKALTDLKRSVRERLRMEAAWLQAQIQPHFLFNTLNSIAALSHIDPDKMRALLEVFGRYLRASFDFRNVDRLVPFQHELNLVRSYVYIEKERFGNRLQVVWEADEDLFLQVPPLSIQPLVENAIRHGILRRNRGGTVHIRVTPNDGYAEISVRDDGVGIGEEKLATLLDKRTGGGRLGVGLPNIDRRLKQLYGRGLHIRSVPDQGTVVKFTVTT</sequence>
<comment type="catalytic activity">
    <reaction evidence="1">
        <text>ATP + protein L-histidine = ADP + protein N-phospho-L-histidine.</text>
        <dbReference type="EC" id="2.7.13.3"/>
    </reaction>
</comment>
<dbReference type="InterPro" id="IPR008979">
    <property type="entry name" value="Galactose-bd-like_sf"/>
</dbReference>
<keyword evidence="11" id="KW-0472">Membrane</keyword>
<evidence type="ECO:0000259" key="12">
    <source>
        <dbReference type="PROSITE" id="PS50109"/>
    </source>
</evidence>
<protein>
    <recommendedName>
        <fullName evidence="2">histidine kinase</fullName>
        <ecNumber evidence="2">2.7.13.3</ecNumber>
    </recommendedName>
</protein>
<feature type="compositionally biased region" description="Low complexity" evidence="10">
    <location>
        <begin position="665"/>
        <end position="677"/>
    </location>
</feature>
<dbReference type="Gene3D" id="3.40.50.2300">
    <property type="match status" value="1"/>
</dbReference>
<dbReference type="InterPro" id="IPR003594">
    <property type="entry name" value="HATPase_dom"/>
</dbReference>
<dbReference type="InterPro" id="IPR036097">
    <property type="entry name" value="HisK_dim/P_sf"/>
</dbReference>
<feature type="modified residue" description="4-aspartylphosphate" evidence="9">
    <location>
        <position position="754"/>
    </location>
</feature>
<dbReference type="Pfam" id="PF07695">
    <property type="entry name" value="7TMR-DISM_7TM"/>
    <property type="match status" value="1"/>
</dbReference>
<dbReference type="InterPro" id="IPR011006">
    <property type="entry name" value="CheY-like_superfamily"/>
</dbReference>
<evidence type="ECO:0000256" key="2">
    <source>
        <dbReference type="ARBA" id="ARBA00012438"/>
    </source>
</evidence>
<dbReference type="Proteomes" id="UP000247476">
    <property type="component" value="Unassembled WGS sequence"/>
</dbReference>
<dbReference type="SMART" id="SM00388">
    <property type="entry name" value="HisKA"/>
    <property type="match status" value="1"/>
</dbReference>
<feature type="transmembrane region" description="Helical" evidence="11">
    <location>
        <begin position="274"/>
        <end position="292"/>
    </location>
</feature>
<dbReference type="Pfam" id="PF02518">
    <property type="entry name" value="HATPase_c"/>
    <property type="match status" value="2"/>
</dbReference>
<dbReference type="SUPFAM" id="SSF47384">
    <property type="entry name" value="Homodimeric domain of signal transducing histidine kinase"/>
    <property type="match status" value="1"/>
</dbReference>
<evidence type="ECO:0000313" key="15">
    <source>
        <dbReference type="Proteomes" id="UP000247476"/>
    </source>
</evidence>
<feature type="region of interest" description="Disordered" evidence="10">
    <location>
        <begin position="655"/>
        <end position="705"/>
    </location>
</feature>
<comment type="caution">
    <text evidence="14">The sequence shown here is derived from an EMBL/GenBank/DDBJ whole genome shotgun (WGS) entry which is preliminary data.</text>
</comment>
<keyword evidence="6 14" id="KW-0418">Kinase</keyword>
<keyword evidence="15" id="KW-1185">Reference proteome</keyword>
<dbReference type="Pfam" id="PF06580">
    <property type="entry name" value="His_kinase"/>
    <property type="match status" value="1"/>
</dbReference>
<dbReference type="EMBL" id="QJVJ01000001">
    <property type="protein sequence ID" value="PYI57581.1"/>
    <property type="molecule type" value="Genomic_DNA"/>
</dbReference>
<dbReference type="GO" id="GO:0016020">
    <property type="term" value="C:membrane"/>
    <property type="evidence" value="ECO:0007669"/>
    <property type="project" value="InterPro"/>
</dbReference>
<dbReference type="Gene3D" id="1.10.287.130">
    <property type="match status" value="1"/>
</dbReference>
<accession>A0A2V5KD48</accession>
<gene>
    <name evidence="14" type="ORF">DLM86_02525</name>
</gene>
<evidence type="ECO:0000256" key="1">
    <source>
        <dbReference type="ARBA" id="ARBA00000085"/>
    </source>
</evidence>
<evidence type="ECO:0000256" key="7">
    <source>
        <dbReference type="ARBA" id="ARBA00022840"/>
    </source>
</evidence>
<dbReference type="PANTHER" id="PTHR43047">
    <property type="entry name" value="TWO-COMPONENT HISTIDINE PROTEIN KINASE"/>
    <property type="match status" value="1"/>
</dbReference>
<keyword evidence="5" id="KW-0547">Nucleotide-binding</keyword>
<keyword evidence="11" id="KW-0812">Transmembrane</keyword>
<dbReference type="Gene3D" id="2.60.120.260">
    <property type="entry name" value="Galactose-binding domain-like"/>
    <property type="match status" value="1"/>
</dbReference>
<dbReference type="CDD" id="cd00082">
    <property type="entry name" value="HisKA"/>
    <property type="match status" value="1"/>
</dbReference>
<feature type="domain" description="Response regulatory" evidence="13">
    <location>
        <begin position="705"/>
        <end position="821"/>
    </location>
</feature>
<feature type="transmembrane region" description="Helical" evidence="11">
    <location>
        <begin position="304"/>
        <end position="326"/>
    </location>
</feature>
<proteinExistence type="predicted"/>
<name>A0A2V5KD48_9BACL</name>
<dbReference type="Pfam" id="PF00072">
    <property type="entry name" value="Response_reg"/>
    <property type="match status" value="1"/>
</dbReference>
<dbReference type="AlphaFoldDB" id="A0A2V5KD48"/>
<feature type="domain" description="Histidine kinase" evidence="12">
    <location>
        <begin position="434"/>
        <end position="650"/>
    </location>
</feature>
<dbReference type="PROSITE" id="PS50109">
    <property type="entry name" value="HIS_KIN"/>
    <property type="match status" value="2"/>
</dbReference>
<keyword evidence="3 9" id="KW-0597">Phosphoprotein</keyword>
<dbReference type="SUPFAM" id="SSF49785">
    <property type="entry name" value="Galactose-binding domain-like"/>
    <property type="match status" value="1"/>
</dbReference>
<keyword evidence="4" id="KW-0808">Transferase</keyword>
<feature type="transmembrane region" description="Helical" evidence="11">
    <location>
        <begin position="237"/>
        <end position="254"/>
    </location>
</feature>
<evidence type="ECO:0000256" key="4">
    <source>
        <dbReference type="ARBA" id="ARBA00022679"/>
    </source>
</evidence>
<evidence type="ECO:0000256" key="6">
    <source>
        <dbReference type="ARBA" id="ARBA00022777"/>
    </source>
</evidence>
<dbReference type="PRINTS" id="PR00344">
    <property type="entry name" value="BCTRLSENSOR"/>
</dbReference>
<evidence type="ECO:0000256" key="5">
    <source>
        <dbReference type="ARBA" id="ARBA00022741"/>
    </source>
</evidence>
<dbReference type="EC" id="2.7.13.3" evidence="2"/>
<evidence type="ECO:0000256" key="9">
    <source>
        <dbReference type="PROSITE-ProRule" id="PRU00169"/>
    </source>
</evidence>
<dbReference type="PROSITE" id="PS50110">
    <property type="entry name" value="RESPONSE_REGULATORY"/>
    <property type="match status" value="1"/>
</dbReference>
<keyword evidence="7" id="KW-0067">ATP-binding</keyword>
<dbReference type="InterPro" id="IPR003661">
    <property type="entry name" value="HisK_dim/P_dom"/>
</dbReference>
<dbReference type="CDD" id="cd17574">
    <property type="entry name" value="REC_OmpR"/>
    <property type="match status" value="1"/>
</dbReference>
<dbReference type="GO" id="GO:0005524">
    <property type="term" value="F:ATP binding"/>
    <property type="evidence" value="ECO:0007669"/>
    <property type="project" value="UniProtKB-KW"/>
</dbReference>
<evidence type="ECO:0000313" key="14">
    <source>
        <dbReference type="EMBL" id="PYI57581.1"/>
    </source>
</evidence>
<organism evidence="14 15">
    <name type="scientific">Paenibacillus flagellatus</name>
    <dbReference type="NCBI Taxonomy" id="2211139"/>
    <lineage>
        <taxon>Bacteria</taxon>
        <taxon>Bacillati</taxon>
        <taxon>Bacillota</taxon>
        <taxon>Bacilli</taxon>
        <taxon>Bacillales</taxon>
        <taxon>Paenibacillaceae</taxon>
        <taxon>Paenibacillus</taxon>
    </lineage>
</organism>